<dbReference type="OrthoDB" id="67448at2"/>
<protein>
    <recommendedName>
        <fullName evidence="1">GIY-YIG domain-containing protein</fullName>
    </recommendedName>
</protein>
<dbReference type="EMBL" id="QJKC01000001">
    <property type="protein sequence ID" value="PXX51117.1"/>
    <property type="molecule type" value="Genomic_DNA"/>
</dbReference>
<dbReference type="Proteomes" id="UP000248395">
    <property type="component" value="Unassembled WGS sequence"/>
</dbReference>
<evidence type="ECO:0000313" key="3">
    <source>
        <dbReference type="Proteomes" id="UP000248395"/>
    </source>
</evidence>
<name>A0A318JR30_9NEIS</name>
<dbReference type="RefSeq" id="WP_059285607.1">
    <property type="nucleotide sequence ID" value="NZ_LNQU01000033.1"/>
</dbReference>
<reference evidence="2 3" key="1">
    <citation type="submission" date="2018-05" db="EMBL/GenBank/DDBJ databases">
        <title>Genomic Encyclopedia of Type Strains, Phase IV (KMG-IV): sequencing the most valuable type-strain genomes for metagenomic binning, comparative biology and taxonomic classification.</title>
        <authorList>
            <person name="Goeker M."/>
        </authorList>
    </citation>
    <scope>NUCLEOTIDE SEQUENCE [LARGE SCALE GENOMIC DNA]</scope>
    <source>
        <strain evidence="2 3">DSM 25134</strain>
    </source>
</reference>
<dbReference type="AlphaFoldDB" id="A0A318JR30"/>
<evidence type="ECO:0000259" key="1">
    <source>
        <dbReference type="PROSITE" id="PS50164"/>
    </source>
</evidence>
<comment type="caution">
    <text evidence="2">The sequence shown here is derived from an EMBL/GenBank/DDBJ whole genome shotgun (WGS) entry which is preliminary data.</text>
</comment>
<dbReference type="Pfam" id="PF22945">
    <property type="entry name" value="LEM-3_GIY-YIG"/>
    <property type="match status" value="1"/>
</dbReference>
<feature type="domain" description="GIY-YIG" evidence="1">
    <location>
        <begin position="17"/>
        <end position="106"/>
    </location>
</feature>
<dbReference type="InterPro" id="IPR000305">
    <property type="entry name" value="GIY-YIG_endonuc"/>
</dbReference>
<accession>A0A318JR30</accession>
<sequence>MSDDSLSVFTAQARKVLGFYVYALTDPRTREIFYVGKASANNRAFDHLKAKPSESRKSQRIEDILGATGDWPLVEVLRYGLPDEETAFEVEAAIIDAIGLENLTNEVRGHGVQRGRILASEVNRFAADPVAVSTLNQPYMLFYIQNTYSPTLSAMEVYDSVRQFWHGVSAKERESLEHSTALGVVDGVVVAAYEIAQWFGAGATMSSRALRVGAEDRWEFVGRQIPDHELIGKLLVDDEGQPIPARQKGYSYLPLK</sequence>
<keyword evidence="3" id="KW-1185">Reference proteome</keyword>
<proteinExistence type="predicted"/>
<evidence type="ECO:0000313" key="2">
    <source>
        <dbReference type="EMBL" id="PXX51117.1"/>
    </source>
</evidence>
<organism evidence="2 3">
    <name type="scientific">Aquitalea magnusonii</name>
    <dbReference type="NCBI Taxonomy" id="332411"/>
    <lineage>
        <taxon>Bacteria</taxon>
        <taxon>Pseudomonadati</taxon>
        <taxon>Pseudomonadota</taxon>
        <taxon>Betaproteobacteria</taxon>
        <taxon>Neisseriales</taxon>
        <taxon>Chromobacteriaceae</taxon>
        <taxon>Aquitalea</taxon>
    </lineage>
</organism>
<dbReference type="CDD" id="cd10440">
    <property type="entry name" value="GIY-YIG_COG3680"/>
    <property type="match status" value="1"/>
</dbReference>
<dbReference type="PROSITE" id="PS50164">
    <property type="entry name" value="GIY_YIG"/>
    <property type="match status" value="1"/>
</dbReference>
<gene>
    <name evidence="2" type="ORF">DFR38_101178</name>
</gene>